<dbReference type="Proteomes" id="UP001592581">
    <property type="component" value="Unassembled WGS sequence"/>
</dbReference>
<reference evidence="1 2" key="1">
    <citation type="submission" date="2024-06" db="EMBL/GenBank/DDBJ databases">
        <authorList>
            <person name="Lee S.D."/>
        </authorList>
    </citation>
    <scope>NUCLEOTIDE SEQUENCE [LARGE SCALE GENOMIC DNA]</scope>
    <source>
        <strain evidence="1 2">N1-10</strain>
    </source>
</reference>
<accession>A0ABV6XYH0</accession>
<protein>
    <recommendedName>
        <fullName evidence="3">FXSXX-COOH protein</fullName>
    </recommendedName>
</protein>
<gene>
    <name evidence="1" type="ORF">ABUW04_33415</name>
</gene>
<proteinExistence type="predicted"/>
<evidence type="ECO:0000313" key="2">
    <source>
        <dbReference type="Proteomes" id="UP001592581"/>
    </source>
</evidence>
<dbReference type="EMBL" id="JBEUKS010000015">
    <property type="protein sequence ID" value="MFC1443147.1"/>
    <property type="molecule type" value="Genomic_DNA"/>
</dbReference>
<sequence length="55" mass="5763">MNTSANPAAAEGDESAYHTRSLLARDGSADRAMLSRVLPDDGLSRLDVAAFQASI</sequence>
<organism evidence="1 2">
    <name type="scientific">Streptacidiphilus jeojiensis</name>
    <dbReference type="NCBI Taxonomy" id="3229225"/>
    <lineage>
        <taxon>Bacteria</taxon>
        <taxon>Bacillati</taxon>
        <taxon>Actinomycetota</taxon>
        <taxon>Actinomycetes</taxon>
        <taxon>Kitasatosporales</taxon>
        <taxon>Streptomycetaceae</taxon>
        <taxon>Streptacidiphilus</taxon>
    </lineage>
</organism>
<evidence type="ECO:0000313" key="1">
    <source>
        <dbReference type="EMBL" id="MFC1443147.1"/>
    </source>
</evidence>
<evidence type="ECO:0008006" key="3">
    <source>
        <dbReference type="Google" id="ProtNLM"/>
    </source>
</evidence>
<comment type="caution">
    <text evidence="1">The sequence shown here is derived from an EMBL/GenBank/DDBJ whole genome shotgun (WGS) entry which is preliminary data.</text>
</comment>
<dbReference type="RefSeq" id="WP_380568199.1">
    <property type="nucleotide sequence ID" value="NZ_JBEUKS010000015.1"/>
</dbReference>
<name>A0ABV6XYH0_9ACTN</name>
<keyword evidence="2" id="KW-1185">Reference proteome</keyword>